<accession>A0A9D1JPR5</accession>
<sequence>MSQFNIRDIKRPLNHNSENLSFKGLSVSSALNRVLYKDGQKTYKLSKLTNITDEHLGKMVNNLTEHLKKSKHAEKLITFSGDDVTVHLKTIPHHIWDGLIYPFKILPFDIMNGAVEMLGKIKPLENWSKNVLAKPLFKNIRQRSKIDSEVSALRGLLETADSLDGKSKEEISSKLFQKSVKMFDPKTGNYDTKHERALCRIVSGLPPAVLLATDAYNLSRMMDDDPNAAKQEKKARFRQEMSRLVMNAYLMLVTFGALNKYINQSAFGTMLMTGATTLITETYSRLRNGKHITRLTPEEARAENEKNKAPERLIKPTTSFGSSAKPAQPKETQKPLLSFDTIMKACAAVIAAGFALKGARKMIPALDKTIKVITEPFKAQYYKMTTMPDFKIEGKTFDRIVEVLESNGYKELAQKYKDVAAMTRNSDGTISLGLRDKKIKPAVDFFIAPFQFICNAVTLPYRLLDKAIKGAINKKDPLKGIKSLESFAENIQTLRADALKKGYAKDDFLNYVKDNSRQINDIKALSMSIEKIGHEATKKGYSPEKFQKFVEDNIMKSFNTDTMSSVSNADLANLAKTASTAATIWFLMTDNYNMVMLKSNGNDKDGAETKFKERFVQECSRQFYSMLLIDLFNNTFSKQYHASLLGMSWITAADTTISEILTRKSVGMTVKEHTRDELLAIEDKQNKATGALKKYYNFMQRLTGKRSIKSYEVKAKNEPQQQKASIKEINHSEPSMQGAGVLNKMIKG</sequence>
<dbReference type="AlphaFoldDB" id="A0A9D1JPR5"/>
<reference evidence="2" key="2">
    <citation type="journal article" date="2021" name="PeerJ">
        <title>Extensive microbial diversity within the chicken gut microbiome revealed by metagenomics and culture.</title>
        <authorList>
            <person name="Gilroy R."/>
            <person name="Ravi A."/>
            <person name="Getino M."/>
            <person name="Pursley I."/>
            <person name="Horton D.L."/>
            <person name="Alikhan N.F."/>
            <person name="Baker D."/>
            <person name="Gharbi K."/>
            <person name="Hall N."/>
            <person name="Watson M."/>
            <person name="Adriaenssens E.M."/>
            <person name="Foster-Nyarko E."/>
            <person name="Jarju S."/>
            <person name="Secka A."/>
            <person name="Antonio M."/>
            <person name="Oren A."/>
            <person name="Chaudhuri R.R."/>
            <person name="La Ragione R."/>
            <person name="Hildebrand F."/>
            <person name="Pallen M.J."/>
        </authorList>
    </citation>
    <scope>NUCLEOTIDE SEQUENCE</scope>
    <source>
        <strain evidence="2">6276</strain>
    </source>
</reference>
<proteinExistence type="predicted"/>
<evidence type="ECO:0000256" key="1">
    <source>
        <dbReference type="SAM" id="MobiDB-lite"/>
    </source>
</evidence>
<feature type="region of interest" description="Disordered" evidence="1">
    <location>
        <begin position="298"/>
        <end position="331"/>
    </location>
</feature>
<feature type="region of interest" description="Disordered" evidence="1">
    <location>
        <begin position="716"/>
        <end position="748"/>
    </location>
</feature>
<evidence type="ECO:0000313" key="2">
    <source>
        <dbReference type="EMBL" id="HIS37864.1"/>
    </source>
</evidence>
<organism evidence="2 3">
    <name type="scientific">Candidatus Scatousia excrementigallinarum</name>
    <dbReference type="NCBI Taxonomy" id="2840935"/>
    <lineage>
        <taxon>Bacteria</taxon>
        <taxon>Candidatus Scatousia</taxon>
    </lineage>
</organism>
<reference evidence="2" key="1">
    <citation type="submission" date="2020-10" db="EMBL/GenBank/DDBJ databases">
        <authorList>
            <person name="Gilroy R."/>
        </authorList>
    </citation>
    <scope>NUCLEOTIDE SEQUENCE</scope>
    <source>
        <strain evidence="2">6276</strain>
    </source>
</reference>
<protein>
    <submittedName>
        <fullName evidence="2">Uncharacterized protein</fullName>
    </submittedName>
</protein>
<dbReference type="EMBL" id="DVIU01000302">
    <property type="protein sequence ID" value="HIS37864.1"/>
    <property type="molecule type" value="Genomic_DNA"/>
</dbReference>
<feature type="compositionally biased region" description="Basic and acidic residues" evidence="1">
    <location>
        <begin position="298"/>
        <end position="314"/>
    </location>
</feature>
<name>A0A9D1JPR5_9BACT</name>
<gene>
    <name evidence="2" type="ORF">IAC10_14770</name>
</gene>
<comment type="caution">
    <text evidence="2">The sequence shown here is derived from an EMBL/GenBank/DDBJ whole genome shotgun (WGS) entry which is preliminary data.</text>
</comment>
<dbReference type="Proteomes" id="UP000823928">
    <property type="component" value="Unassembled WGS sequence"/>
</dbReference>
<evidence type="ECO:0000313" key="3">
    <source>
        <dbReference type="Proteomes" id="UP000823928"/>
    </source>
</evidence>